<proteinExistence type="inferred from homology"/>
<dbReference type="Proteomes" id="UP000466130">
    <property type="component" value="Unassembled WGS sequence"/>
</dbReference>
<dbReference type="SUPFAM" id="SSF53807">
    <property type="entry name" value="Helical backbone' metal receptor"/>
    <property type="match status" value="1"/>
</dbReference>
<gene>
    <name evidence="8" type="ORF">F1978_02750</name>
</gene>
<dbReference type="PANTHER" id="PTHR42953">
    <property type="entry name" value="HIGH-AFFINITY ZINC UPTAKE SYSTEM PROTEIN ZNUA-RELATED"/>
    <property type="match status" value="1"/>
</dbReference>
<name>A0ABQ6XDY8_9GAMM</name>
<comment type="subcellular location">
    <subcellularLocation>
        <location evidence="1">Cell envelope</location>
    </subcellularLocation>
</comment>
<dbReference type="InterPro" id="IPR050492">
    <property type="entry name" value="Bact_metal-bind_prot9"/>
</dbReference>
<dbReference type="InterPro" id="IPR006129">
    <property type="entry name" value="AdhesinB"/>
</dbReference>
<dbReference type="InterPro" id="IPR006127">
    <property type="entry name" value="ZnuA-like"/>
</dbReference>
<evidence type="ECO:0000313" key="9">
    <source>
        <dbReference type="Proteomes" id="UP000466130"/>
    </source>
</evidence>
<keyword evidence="4" id="KW-0479">Metal-binding</keyword>
<dbReference type="Pfam" id="PF01297">
    <property type="entry name" value="ZnuA"/>
    <property type="match status" value="1"/>
</dbReference>
<comment type="similarity">
    <text evidence="2 6">Belongs to the bacterial solute-binding protein 9 family.</text>
</comment>
<organism evidence="8 9">
    <name type="scientific">Vreelandella piezotolerans</name>
    <dbReference type="NCBI Taxonomy" id="2609667"/>
    <lineage>
        <taxon>Bacteria</taxon>
        <taxon>Pseudomonadati</taxon>
        <taxon>Pseudomonadota</taxon>
        <taxon>Gammaproteobacteria</taxon>
        <taxon>Oceanospirillales</taxon>
        <taxon>Halomonadaceae</taxon>
        <taxon>Vreelandella</taxon>
    </lineage>
</organism>
<feature type="signal peptide" evidence="7">
    <location>
        <begin position="1"/>
        <end position="24"/>
    </location>
</feature>
<evidence type="ECO:0000256" key="5">
    <source>
        <dbReference type="ARBA" id="ARBA00022729"/>
    </source>
</evidence>
<evidence type="ECO:0000256" key="6">
    <source>
        <dbReference type="RuleBase" id="RU003512"/>
    </source>
</evidence>
<dbReference type="EMBL" id="VWRT01000001">
    <property type="protein sequence ID" value="KAE8440175.1"/>
    <property type="molecule type" value="Genomic_DNA"/>
</dbReference>
<dbReference type="PRINTS" id="PR00691">
    <property type="entry name" value="ADHESINB"/>
</dbReference>
<evidence type="ECO:0000256" key="3">
    <source>
        <dbReference type="ARBA" id="ARBA00022448"/>
    </source>
</evidence>
<accession>A0ABQ6XDY8</accession>
<evidence type="ECO:0000256" key="1">
    <source>
        <dbReference type="ARBA" id="ARBA00004196"/>
    </source>
</evidence>
<keyword evidence="3 6" id="KW-0813">Transport</keyword>
<sequence>MDKRISWIITLLLVATFISSPSFAASSAKIIASFSVIEDLVKRVAGDDISITTIVPIGEDVHRWELTPPNVLAVEEADIVFYNGHGLEPWIRHLKAMASDRLTLVALAEMADYPTLTLQQGQYEGSPDPHMWMAPQGAAAYIDVITHTLSARFPERADAFRTRAEEAKDALSLLDQQVIERLEGIPHTNRLITMSEAALSYFAHAYGFEFAAIWGLNSETMGSAHDMASMSERLVDKRPPALFFESTTPDIHMDALARETGLTLAGPLYVDTLSEADGPAYNYPALLHHTTELLHEALGGARAEE</sequence>
<feature type="chain" id="PRO_5047363098" evidence="7">
    <location>
        <begin position="25"/>
        <end position="305"/>
    </location>
</feature>
<evidence type="ECO:0000256" key="4">
    <source>
        <dbReference type="ARBA" id="ARBA00022723"/>
    </source>
</evidence>
<comment type="caution">
    <text evidence="8">The sequence shown here is derived from an EMBL/GenBank/DDBJ whole genome shotgun (WGS) entry which is preliminary data.</text>
</comment>
<evidence type="ECO:0000256" key="7">
    <source>
        <dbReference type="SAM" id="SignalP"/>
    </source>
</evidence>
<evidence type="ECO:0000313" key="8">
    <source>
        <dbReference type="EMBL" id="KAE8440175.1"/>
    </source>
</evidence>
<keyword evidence="5 7" id="KW-0732">Signal</keyword>
<dbReference type="PANTHER" id="PTHR42953:SF1">
    <property type="entry name" value="METAL-BINDING PROTEIN HI_0362-RELATED"/>
    <property type="match status" value="1"/>
</dbReference>
<protein>
    <submittedName>
        <fullName evidence="8">ABC transporter substrate-binding protein</fullName>
    </submittedName>
</protein>
<reference evidence="8 9" key="1">
    <citation type="submission" date="2019-09" db="EMBL/GenBank/DDBJ databases">
        <title>The Halomonas whole genome shotgun (WGS).</title>
        <authorList>
            <person name="Xie Z."/>
        </authorList>
    </citation>
    <scope>NUCLEOTIDE SEQUENCE [LARGE SCALE GENOMIC DNA]</scope>
    <source>
        <strain evidence="8 9">NBT06E8</strain>
    </source>
</reference>
<dbReference type="RefSeq" id="WP_153842417.1">
    <property type="nucleotide sequence ID" value="NZ_CP048602.1"/>
</dbReference>
<evidence type="ECO:0000256" key="2">
    <source>
        <dbReference type="ARBA" id="ARBA00011028"/>
    </source>
</evidence>
<dbReference type="InterPro" id="IPR006128">
    <property type="entry name" value="Lipoprotein_PsaA-like"/>
</dbReference>
<dbReference type="PRINTS" id="PR00690">
    <property type="entry name" value="ADHESNFAMILY"/>
</dbReference>
<keyword evidence="9" id="KW-1185">Reference proteome</keyword>
<dbReference type="Gene3D" id="3.40.50.1980">
    <property type="entry name" value="Nitrogenase molybdenum iron protein domain"/>
    <property type="match status" value="2"/>
</dbReference>